<dbReference type="InterPro" id="IPR000195">
    <property type="entry name" value="Rab-GAP-TBC_dom"/>
</dbReference>
<feature type="transmembrane region" description="Helical" evidence="3">
    <location>
        <begin position="412"/>
        <end position="430"/>
    </location>
</feature>
<dbReference type="PROSITE" id="PS50086">
    <property type="entry name" value="TBC_RABGAP"/>
    <property type="match status" value="1"/>
</dbReference>
<dbReference type="EMBL" id="KV417296">
    <property type="protein sequence ID" value="KZO94132.1"/>
    <property type="molecule type" value="Genomic_DNA"/>
</dbReference>
<keyword evidence="3" id="KW-1133">Transmembrane helix</keyword>
<keyword evidence="6" id="KW-1185">Reference proteome</keyword>
<evidence type="ECO:0000259" key="4">
    <source>
        <dbReference type="PROSITE" id="PS50086"/>
    </source>
</evidence>
<keyword evidence="3" id="KW-0472">Membrane</keyword>
<evidence type="ECO:0000256" key="2">
    <source>
        <dbReference type="SAM" id="MobiDB-lite"/>
    </source>
</evidence>
<dbReference type="Pfam" id="PF00566">
    <property type="entry name" value="RabGAP-TBC"/>
    <property type="match status" value="1"/>
</dbReference>
<dbReference type="Proteomes" id="UP000076738">
    <property type="component" value="Unassembled WGS sequence"/>
</dbReference>
<dbReference type="Gene3D" id="1.10.8.1310">
    <property type="match status" value="1"/>
</dbReference>
<dbReference type="GO" id="GO:0006888">
    <property type="term" value="P:endoplasmic reticulum to Golgi vesicle-mediated transport"/>
    <property type="evidence" value="ECO:0007669"/>
    <property type="project" value="TreeGrafter"/>
</dbReference>
<dbReference type="InterPro" id="IPR045913">
    <property type="entry name" value="TBC20/Gyp8-like"/>
</dbReference>
<keyword evidence="1" id="KW-0343">GTPase activation</keyword>
<protein>
    <recommendedName>
        <fullName evidence="4">Rab-GAP TBC domain-containing protein</fullName>
    </recommendedName>
</protein>
<dbReference type="PANTHER" id="PTHR20913">
    <property type="entry name" value="TBC1 DOMAIN FAMILY MEMBER 20/GTPASE"/>
    <property type="match status" value="1"/>
</dbReference>
<feature type="region of interest" description="Disordered" evidence="2">
    <location>
        <begin position="276"/>
        <end position="321"/>
    </location>
</feature>
<feature type="transmembrane region" description="Helical" evidence="3">
    <location>
        <begin position="224"/>
        <end position="245"/>
    </location>
</feature>
<feature type="compositionally biased region" description="Low complexity" evidence="2">
    <location>
        <begin position="50"/>
        <end position="59"/>
    </location>
</feature>
<dbReference type="SMART" id="SM00164">
    <property type="entry name" value="TBC"/>
    <property type="match status" value="1"/>
</dbReference>
<dbReference type="GO" id="GO:0005789">
    <property type="term" value="C:endoplasmic reticulum membrane"/>
    <property type="evidence" value="ECO:0007669"/>
    <property type="project" value="TreeGrafter"/>
</dbReference>
<dbReference type="AlphaFoldDB" id="A0A167K0U6"/>
<dbReference type="InterPro" id="IPR035969">
    <property type="entry name" value="Rab-GAP_TBC_sf"/>
</dbReference>
<evidence type="ECO:0000256" key="3">
    <source>
        <dbReference type="SAM" id="Phobius"/>
    </source>
</evidence>
<dbReference type="OrthoDB" id="10249988at2759"/>
<accession>A0A167K0U6</accession>
<dbReference type="Gene3D" id="1.10.472.80">
    <property type="entry name" value="Ypt/Rab-GAP domain of gyp1p, domain 3"/>
    <property type="match status" value="1"/>
</dbReference>
<evidence type="ECO:0000313" key="5">
    <source>
        <dbReference type="EMBL" id="KZO94132.1"/>
    </source>
</evidence>
<dbReference type="STRING" id="1330018.A0A167K0U6"/>
<organism evidence="5 6">
    <name type="scientific">Calocera viscosa (strain TUFC12733)</name>
    <dbReference type="NCBI Taxonomy" id="1330018"/>
    <lineage>
        <taxon>Eukaryota</taxon>
        <taxon>Fungi</taxon>
        <taxon>Dikarya</taxon>
        <taxon>Basidiomycota</taxon>
        <taxon>Agaricomycotina</taxon>
        <taxon>Dacrymycetes</taxon>
        <taxon>Dacrymycetales</taxon>
        <taxon>Dacrymycetaceae</taxon>
        <taxon>Calocera</taxon>
    </lineage>
</organism>
<gene>
    <name evidence="5" type="ORF">CALVIDRAFT_528916</name>
</gene>
<feature type="region of interest" description="Disordered" evidence="2">
    <location>
        <begin position="47"/>
        <end position="71"/>
    </location>
</feature>
<sequence>MDTNEVEEAVSAGDIQKLRELSLRPGGFGDARRVAWPYLLQVDPSEPIASSSSSSSSSSLITPPPPLDDPHKDECQIKLDTDRSFVLYPTLHDTPKDRLKTRLNALITRVLRRRRALSYVQGYHDVLSVLQLTLCPGEEPTEEAQWVLQRCAERISLFRFRDAMGPGLEPLLGLLRILRRLLRLADPPYARLIEKTTPLPYYALSNLLTLFAHDVPTLPLIQHIWDFLLAWEPVMTVYLAAALILERKEEVLRRVEEEGDEGAMYVLLSGLPPLIDSPTLPPPSEPSDTPPPTPSDTGSNSNSEPPPYTPSSSSSPGPPVLLPSLLRAAQDLYARFPPEHEALKLGQTLGEGSVHRAPWPPDISEEEAESLVLRPGALVLSLDADDDEPSDLSELKGTAAARARSRNQEMRTLMAVLVVGAGVMIAIYGAEGGLRGVDWRGLASVGVGIVREGAGRMARGG</sequence>
<dbReference type="PANTHER" id="PTHR20913:SF7">
    <property type="entry name" value="RE60063P"/>
    <property type="match status" value="1"/>
</dbReference>
<evidence type="ECO:0000313" key="6">
    <source>
        <dbReference type="Proteomes" id="UP000076738"/>
    </source>
</evidence>
<proteinExistence type="predicted"/>
<evidence type="ECO:0000256" key="1">
    <source>
        <dbReference type="ARBA" id="ARBA00022468"/>
    </source>
</evidence>
<name>A0A167K0U6_CALVF</name>
<feature type="compositionally biased region" description="Pro residues" evidence="2">
    <location>
        <begin position="279"/>
        <end position="294"/>
    </location>
</feature>
<keyword evidence="3" id="KW-0812">Transmembrane</keyword>
<reference evidence="5 6" key="1">
    <citation type="journal article" date="2016" name="Mol. Biol. Evol.">
        <title>Comparative Genomics of Early-Diverging Mushroom-Forming Fungi Provides Insights into the Origins of Lignocellulose Decay Capabilities.</title>
        <authorList>
            <person name="Nagy L.G."/>
            <person name="Riley R."/>
            <person name="Tritt A."/>
            <person name="Adam C."/>
            <person name="Daum C."/>
            <person name="Floudas D."/>
            <person name="Sun H."/>
            <person name="Yadav J.S."/>
            <person name="Pangilinan J."/>
            <person name="Larsson K.H."/>
            <person name="Matsuura K."/>
            <person name="Barry K."/>
            <person name="Labutti K."/>
            <person name="Kuo R."/>
            <person name="Ohm R.A."/>
            <person name="Bhattacharya S.S."/>
            <person name="Shirouzu T."/>
            <person name="Yoshinaga Y."/>
            <person name="Martin F.M."/>
            <person name="Grigoriev I.V."/>
            <person name="Hibbett D.S."/>
        </authorList>
    </citation>
    <scope>NUCLEOTIDE SEQUENCE [LARGE SCALE GENOMIC DNA]</scope>
    <source>
        <strain evidence="5 6">TUFC12733</strain>
    </source>
</reference>
<dbReference type="SUPFAM" id="SSF47923">
    <property type="entry name" value="Ypt/Rab-GAP domain of gyp1p"/>
    <property type="match status" value="2"/>
</dbReference>
<feature type="domain" description="Rab-GAP TBC" evidence="4">
    <location>
        <begin position="26"/>
        <end position="232"/>
    </location>
</feature>
<dbReference type="GO" id="GO:0005096">
    <property type="term" value="F:GTPase activator activity"/>
    <property type="evidence" value="ECO:0007669"/>
    <property type="project" value="UniProtKB-KW"/>
</dbReference>